<keyword evidence="2" id="KW-1185">Reference proteome</keyword>
<name>A0A402A5S0_9CHLR</name>
<dbReference type="RefSeq" id="WP_161975635.1">
    <property type="nucleotide sequence ID" value="NZ_BIFR01000001.1"/>
</dbReference>
<accession>A0A402A5S0</accession>
<dbReference type="Proteomes" id="UP000287352">
    <property type="component" value="Unassembled WGS sequence"/>
</dbReference>
<organism evidence="1 2">
    <name type="scientific">Tengunoibacter tsumagoiensis</name>
    <dbReference type="NCBI Taxonomy" id="2014871"/>
    <lineage>
        <taxon>Bacteria</taxon>
        <taxon>Bacillati</taxon>
        <taxon>Chloroflexota</taxon>
        <taxon>Ktedonobacteria</taxon>
        <taxon>Ktedonobacterales</taxon>
        <taxon>Dictyobacteraceae</taxon>
        <taxon>Tengunoibacter</taxon>
    </lineage>
</organism>
<dbReference type="Pfam" id="PF11013">
    <property type="entry name" value="DUF2851"/>
    <property type="match status" value="1"/>
</dbReference>
<dbReference type="EMBL" id="BIFR01000001">
    <property type="protein sequence ID" value="GCE14365.1"/>
    <property type="molecule type" value="Genomic_DNA"/>
</dbReference>
<evidence type="ECO:0000313" key="1">
    <source>
        <dbReference type="EMBL" id="GCE14365.1"/>
    </source>
</evidence>
<proteinExistence type="predicted"/>
<sequence length="401" mass="45822">MIEASYHFICSPKQPYEQEVADRWWHLASGCLLPLSNGERYQLLFAGYPGGSEGPDVRDAVLVTCTPPYASSQRLTGDIEFHVRASDWEAHHHQYDPRYNRVMLHVVLICDTRRPTRRQDGMIVPLCSLQDLPQTSLETVSKQSVWPNTSVEMRSRQSVWPCHQPGNADLLRLLLRAGQLRLEQKAHAYVEQLHSLERPEAPGHRYDLCLWSAIAEGLGYGRDRALFQAFGRYLLGQEKILPAPQGEPEPLDIHRLQVLQTLLKQWRERGCWPEIARILLTSPSAPSLEGLHALRRFFSSAGLSLARTDILICNVLLPFALGVGLIEGQPILIERAQAYYSLHPGLSSNRITRLMARQLQLYREPPLSIRQQGLHYIYQQTCQEKRCELCILHTRGNLIYE</sequence>
<evidence type="ECO:0000313" key="2">
    <source>
        <dbReference type="Proteomes" id="UP000287352"/>
    </source>
</evidence>
<evidence type="ECO:0008006" key="3">
    <source>
        <dbReference type="Google" id="ProtNLM"/>
    </source>
</evidence>
<dbReference type="AlphaFoldDB" id="A0A402A5S0"/>
<dbReference type="InterPro" id="IPR021272">
    <property type="entry name" value="DUF2851"/>
</dbReference>
<protein>
    <recommendedName>
        <fullName evidence="3">DUF2851 domain-containing protein</fullName>
    </recommendedName>
</protein>
<gene>
    <name evidence="1" type="ORF">KTT_42240</name>
</gene>
<comment type="caution">
    <text evidence="1">The sequence shown here is derived from an EMBL/GenBank/DDBJ whole genome shotgun (WGS) entry which is preliminary data.</text>
</comment>
<reference evidence="2" key="1">
    <citation type="submission" date="2018-12" db="EMBL/GenBank/DDBJ databases">
        <title>Tengunoibacter tsumagoiensis gen. nov., sp. nov., Dictyobacter kobayashii sp. nov., D. alpinus sp. nov., and D. joshuensis sp. nov. and description of Dictyobacteraceae fam. nov. within the order Ktedonobacterales isolated from Tengu-no-mugimeshi.</title>
        <authorList>
            <person name="Wang C.M."/>
            <person name="Zheng Y."/>
            <person name="Sakai Y."/>
            <person name="Toyoda A."/>
            <person name="Minakuchi Y."/>
            <person name="Abe K."/>
            <person name="Yokota A."/>
            <person name="Yabe S."/>
        </authorList>
    </citation>
    <scope>NUCLEOTIDE SEQUENCE [LARGE SCALE GENOMIC DNA]</scope>
    <source>
        <strain evidence="2">Uno3</strain>
    </source>
</reference>